<accession>A0A2G9ZKC1</accession>
<keyword evidence="1" id="KW-0472">Membrane</keyword>
<gene>
    <name evidence="2" type="ORF">COX22_03360</name>
</gene>
<feature type="transmembrane region" description="Helical" evidence="1">
    <location>
        <begin position="28"/>
        <end position="51"/>
    </location>
</feature>
<evidence type="ECO:0000313" key="3">
    <source>
        <dbReference type="Proteomes" id="UP000230729"/>
    </source>
</evidence>
<dbReference type="EMBL" id="PCSD01000081">
    <property type="protein sequence ID" value="PIP33626.1"/>
    <property type="molecule type" value="Genomic_DNA"/>
</dbReference>
<name>A0A2G9ZKC1_9BACT</name>
<evidence type="ECO:0000313" key="2">
    <source>
        <dbReference type="EMBL" id="PIP33626.1"/>
    </source>
</evidence>
<dbReference type="InterPro" id="IPR014717">
    <property type="entry name" value="Transl_elong_EF1B/ribsomal_bS6"/>
</dbReference>
<dbReference type="Proteomes" id="UP000230729">
    <property type="component" value="Unassembled WGS sequence"/>
</dbReference>
<dbReference type="AlphaFoldDB" id="A0A2G9ZKC1"/>
<protein>
    <recommendedName>
        <fullName evidence="4">Pilus assembly protein PilO</fullName>
    </recommendedName>
</protein>
<organism evidence="2 3">
    <name type="scientific">Candidatus Falkowbacteria bacterium CG23_combo_of_CG06-09_8_20_14_all_49_15</name>
    <dbReference type="NCBI Taxonomy" id="1974572"/>
    <lineage>
        <taxon>Bacteria</taxon>
        <taxon>Candidatus Falkowiibacteriota</taxon>
    </lineage>
</organism>
<dbReference type="Gene3D" id="3.30.70.60">
    <property type="match status" value="1"/>
</dbReference>
<keyword evidence="1" id="KW-0812">Transmembrane</keyword>
<reference evidence="2 3" key="1">
    <citation type="submission" date="2017-09" db="EMBL/GenBank/DDBJ databases">
        <title>Depth-based differentiation of microbial function through sediment-hosted aquifers and enrichment of novel symbionts in the deep terrestrial subsurface.</title>
        <authorList>
            <person name="Probst A.J."/>
            <person name="Ladd B."/>
            <person name="Jarett J.K."/>
            <person name="Geller-Mcgrath D.E."/>
            <person name="Sieber C.M."/>
            <person name="Emerson J.B."/>
            <person name="Anantharaman K."/>
            <person name="Thomas B.C."/>
            <person name="Malmstrom R."/>
            <person name="Stieglmeier M."/>
            <person name="Klingl A."/>
            <person name="Woyke T."/>
            <person name="Ryan C.M."/>
            <person name="Banfield J.F."/>
        </authorList>
    </citation>
    <scope>NUCLEOTIDE SEQUENCE [LARGE SCALE GENOMIC DNA]</scope>
    <source>
        <strain evidence="2">CG23_combo_of_CG06-09_8_20_14_all_49_15</strain>
    </source>
</reference>
<sequence length="201" mass="22606">MTHGQTIEQTSTHLSQKIKFFLSRNFRFIPPFLGLLVFLFGAIFFLSVRLADIKAMISQKRQEQEQALTIYDGYLNKLGKLKESYAAVRQSELDKLSLFLPAAPEVEKSMVELENIVGRNGLALSYIKASEPAEKSDTVARGGIKKVLIDLSVSGVDYQRLKIFLAELENNLRLTDIQKINYSPASATVTLSLLTYYLSVH</sequence>
<proteinExistence type="predicted"/>
<evidence type="ECO:0000256" key="1">
    <source>
        <dbReference type="SAM" id="Phobius"/>
    </source>
</evidence>
<evidence type="ECO:0008006" key="4">
    <source>
        <dbReference type="Google" id="ProtNLM"/>
    </source>
</evidence>
<keyword evidence="1" id="KW-1133">Transmembrane helix</keyword>
<comment type="caution">
    <text evidence="2">The sequence shown here is derived from an EMBL/GenBank/DDBJ whole genome shotgun (WGS) entry which is preliminary data.</text>
</comment>